<dbReference type="PANTHER" id="PTHR30627:SF24">
    <property type="entry name" value="PENICILLIN-BINDING PROTEIN 4B"/>
    <property type="match status" value="1"/>
</dbReference>
<dbReference type="Pfam" id="PF00905">
    <property type="entry name" value="Transpeptidase"/>
    <property type="match status" value="1"/>
</dbReference>
<proteinExistence type="predicted"/>
<reference evidence="4 5" key="1">
    <citation type="submission" date="2017-03" db="EMBL/GenBank/DDBJ databases">
        <title>Complete genome sequence of Candidatus 'Thiodictyon syntrophicum' sp. nov. strain Cad16T, a photolithoautotroph purple sulfur bacterium isolated from an alpine meromictic lake.</title>
        <authorList>
            <person name="Luedin S.M."/>
            <person name="Pothier J.F."/>
            <person name="Danza F."/>
            <person name="Storelli N."/>
            <person name="Wittwer M."/>
            <person name="Tonolla M."/>
        </authorList>
    </citation>
    <scope>NUCLEOTIDE SEQUENCE [LARGE SCALE GENOMIC DNA]</scope>
    <source>
        <strain evidence="4 5">Cad16T</strain>
    </source>
</reference>
<feature type="domain" description="Penicillin-binding protein transpeptidase" evidence="2">
    <location>
        <begin position="217"/>
        <end position="525"/>
    </location>
</feature>
<evidence type="ECO:0000313" key="5">
    <source>
        <dbReference type="Proteomes" id="UP000232638"/>
    </source>
</evidence>
<sequence>MTAVDPLHLFGSLVGSAAWPALRLVLHLAFFLAACVVLWRAWAWLRLTEPRSAVGAGGWFPWPLLVLAAAFLAVLGYQASWQLTGLFRPRFVAFMQSHDRREFNPAHRILRGRILDRRGRVLAQSREIEGRVRRVYPFGPAFAHTVGYSDPRFGAIGAEAAANAQLNGATPQTLASWGELGRQLLTKTKQPRGQDLTLTLDSDLQLLALQQLGERRGAVVLLRPQDGAVLVLATSPAFDPNRLGPELFRGPAPGTPLLNRATQGLYPPGSVFKIVMAAQAIEAGFSGTLHCPAGGFTTSRRYPPIRDHDYYSAQKAGRAWAGFGNLDLTTAFAESSNVFFAQLGVRYGRDAFARTGERFAFDRQVRLYPGTDRYGSLSTGRLPRLAASDQYGLAQASIGQGRVLASPTHLATIAAAVANRGLAMRPRLLVQEPAAPLGQYMTAPTAARLAGMMRKVVTQGTGRGINDAGLAIAGKTGTAENPRGAAHSWFIGFAPAADPKLAVAVLVEHGGFGSSVAAPIARDLLVKALELGAGP</sequence>
<feature type="transmembrane region" description="Helical" evidence="1">
    <location>
        <begin position="21"/>
        <end position="42"/>
    </location>
</feature>
<dbReference type="GO" id="GO:0071972">
    <property type="term" value="F:peptidoglycan L,D-transpeptidase activity"/>
    <property type="evidence" value="ECO:0007669"/>
    <property type="project" value="TreeGrafter"/>
</dbReference>
<dbReference type="KEGG" id="tsy:THSYN_14660"/>
<dbReference type="Pfam" id="PF21922">
    <property type="entry name" value="PBP_dimer_2"/>
    <property type="match status" value="1"/>
</dbReference>
<dbReference type="InterPro" id="IPR054120">
    <property type="entry name" value="PBPA_dimer"/>
</dbReference>
<dbReference type="InterPro" id="IPR050515">
    <property type="entry name" value="Beta-lactam/transpept"/>
</dbReference>
<name>A0A2K8U934_9GAMM</name>
<dbReference type="GO" id="GO:0008658">
    <property type="term" value="F:penicillin binding"/>
    <property type="evidence" value="ECO:0007669"/>
    <property type="project" value="InterPro"/>
</dbReference>
<keyword evidence="1" id="KW-0472">Membrane</keyword>
<dbReference type="EMBL" id="CP020370">
    <property type="protein sequence ID" value="AUB82065.1"/>
    <property type="molecule type" value="Genomic_DNA"/>
</dbReference>
<dbReference type="GO" id="GO:0005886">
    <property type="term" value="C:plasma membrane"/>
    <property type="evidence" value="ECO:0007669"/>
    <property type="project" value="TreeGrafter"/>
</dbReference>
<keyword evidence="1" id="KW-1133">Transmembrane helix</keyword>
<dbReference type="InterPro" id="IPR001460">
    <property type="entry name" value="PCN-bd_Tpept"/>
</dbReference>
<keyword evidence="1" id="KW-0812">Transmembrane</keyword>
<dbReference type="GO" id="GO:0071555">
    <property type="term" value="P:cell wall organization"/>
    <property type="evidence" value="ECO:0007669"/>
    <property type="project" value="TreeGrafter"/>
</dbReference>
<dbReference type="AlphaFoldDB" id="A0A2K8U934"/>
<accession>A0A2K8U934</accession>
<dbReference type="RefSeq" id="WP_100919815.1">
    <property type="nucleotide sequence ID" value="NZ_CP020370.1"/>
</dbReference>
<feature type="transmembrane region" description="Helical" evidence="1">
    <location>
        <begin position="62"/>
        <end position="81"/>
    </location>
</feature>
<dbReference type="InterPro" id="IPR012338">
    <property type="entry name" value="Beta-lactam/transpept-like"/>
</dbReference>
<dbReference type="Gene3D" id="3.40.710.10">
    <property type="entry name" value="DD-peptidase/beta-lactamase superfamily"/>
    <property type="match status" value="1"/>
</dbReference>
<evidence type="ECO:0000313" key="4">
    <source>
        <dbReference type="EMBL" id="AUB82065.1"/>
    </source>
</evidence>
<evidence type="ECO:0000259" key="3">
    <source>
        <dbReference type="Pfam" id="PF21922"/>
    </source>
</evidence>
<organism evidence="4 5">
    <name type="scientific">Candidatus Thiodictyon syntrophicum</name>
    <dbReference type="NCBI Taxonomy" id="1166950"/>
    <lineage>
        <taxon>Bacteria</taxon>
        <taxon>Pseudomonadati</taxon>
        <taxon>Pseudomonadota</taxon>
        <taxon>Gammaproteobacteria</taxon>
        <taxon>Chromatiales</taxon>
        <taxon>Chromatiaceae</taxon>
        <taxon>Thiodictyon</taxon>
    </lineage>
</organism>
<evidence type="ECO:0000259" key="2">
    <source>
        <dbReference type="Pfam" id="PF00905"/>
    </source>
</evidence>
<keyword evidence="4" id="KW-0808">Transferase</keyword>
<protein>
    <submittedName>
        <fullName evidence="4">Peptidoglycan glycosyltransferase</fullName>
    </submittedName>
</protein>
<evidence type="ECO:0000256" key="1">
    <source>
        <dbReference type="SAM" id="Phobius"/>
    </source>
</evidence>
<feature type="domain" description="Penicillin binding protein A dimerisation" evidence="3">
    <location>
        <begin position="111"/>
        <end position="174"/>
    </location>
</feature>
<dbReference type="Gene3D" id="3.90.1310.10">
    <property type="entry name" value="Penicillin-binding protein 2a (Domain 2)"/>
    <property type="match status" value="1"/>
</dbReference>
<keyword evidence="5" id="KW-1185">Reference proteome</keyword>
<gene>
    <name evidence="4" type="ORF">THSYN_14660</name>
</gene>
<dbReference type="Proteomes" id="UP000232638">
    <property type="component" value="Chromosome"/>
</dbReference>
<dbReference type="PANTHER" id="PTHR30627">
    <property type="entry name" value="PEPTIDOGLYCAN D,D-TRANSPEPTIDASE"/>
    <property type="match status" value="1"/>
</dbReference>
<dbReference type="OrthoDB" id="9766847at2"/>
<dbReference type="SUPFAM" id="SSF56601">
    <property type="entry name" value="beta-lactamase/transpeptidase-like"/>
    <property type="match status" value="1"/>
</dbReference>
<dbReference type="GO" id="GO:0016740">
    <property type="term" value="F:transferase activity"/>
    <property type="evidence" value="ECO:0007669"/>
    <property type="project" value="UniProtKB-KW"/>
</dbReference>